<organism evidence="2 3">
    <name type="scientific">Nocardioides mesophilus</name>
    <dbReference type="NCBI Taxonomy" id="433659"/>
    <lineage>
        <taxon>Bacteria</taxon>
        <taxon>Bacillati</taxon>
        <taxon>Actinomycetota</taxon>
        <taxon>Actinomycetes</taxon>
        <taxon>Propionibacteriales</taxon>
        <taxon>Nocardioidaceae</taxon>
        <taxon>Nocardioides</taxon>
    </lineage>
</organism>
<evidence type="ECO:0000313" key="3">
    <source>
        <dbReference type="Proteomes" id="UP000515947"/>
    </source>
</evidence>
<dbReference type="InterPro" id="IPR036597">
    <property type="entry name" value="Fido-like_dom_sf"/>
</dbReference>
<dbReference type="AlphaFoldDB" id="A0A7G9RGE1"/>
<evidence type="ECO:0000259" key="1">
    <source>
        <dbReference type="PROSITE" id="PS51459"/>
    </source>
</evidence>
<dbReference type="Gene3D" id="1.10.3290.10">
    <property type="entry name" value="Fido-like domain"/>
    <property type="match status" value="1"/>
</dbReference>
<gene>
    <name evidence="2" type="ORF">H9L09_10390</name>
</gene>
<dbReference type="KEGG" id="nmes:H9L09_10390"/>
<accession>A0A7G9RGE1</accession>
<dbReference type="PROSITE" id="PS51459">
    <property type="entry name" value="FIDO"/>
    <property type="match status" value="1"/>
</dbReference>
<dbReference type="RefSeq" id="WP_187580506.1">
    <property type="nucleotide sequence ID" value="NZ_CP060713.1"/>
</dbReference>
<dbReference type="Proteomes" id="UP000515947">
    <property type="component" value="Chromosome"/>
</dbReference>
<keyword evidence="3" id="KW-1185">Reference proteome</keyword>
<protein>
    <submittedName>
        <fullName evidence="2">Fic family protein</fullName>
    </submittedName>
</protein>
<name>A0A7G9RGE1_9ACTN</name>
<dbReference type="EMBL" id="CP060713">
    <property type="protein sequence ID" value="QNN54666.1"/>
    <property type="molecule type" value="Genomic_DNA"/>
</dbReference>
<sequence length="242" mass="24705">MPDIDPLARLASLEGVGSAMAATRDGIDALLRDRGLRRTPPETTGESLLRGAVASAVLEGAQATVDEVRSGGGGPVALAAVRVSAELLGLAPVLATAPLQALARIHTLAAKGEVPEADLGRPRAAEAAARLQDLAATLSATTSAPALVVAAVAHAEIVTAAPFVSHNGIVARAAERLLIVSRGVDATSLTVPEAGHLALRREYESNLRAYRDGGRAGVQAWLLYAAEAYAKGAEASPLVEPR</sequence>
<reference evidence="2 3" key="1">
    <citation type="submission" date="2020-08" db="EMBL/GenBank/DDBJ databases">
        <title>Genome sequence of Nocardioides mesophilus KACC 16243T.</title>
        <authorList>
            <person name="Hyun D.-W."/>
            <person name="Bae J.-W."/>
        </authorList>
    </citation>
    <scope>NUCLEOTIDE SEQUENCE [LARGE SCALE GENOMIC DNA]</scope>
    <source>
        <strain evidence="2 3">KACC 16243</strain>
    </source>
</reference>
<dbReference type="InterPro" id="IPR003812">
    <property type="entry name" value="Fido"/>
</dbReference>
<proteinExistence type="predicted"/>
<dbReference type="SUPFAM" id="SSF140931">
    <property type="entry name" value="Fic-like"/>
    <property type="match status" value="1"/>
</dbReference>
<evidence type="ECO:0000313" key="2">
    <source>
        <dbReference type="EMBL" id="QNN54666.1"/>
    </source>
</evidence>
<feature type="domain" description="Fido" evidence="1">
    <location>
        <begin position="97"/>
        <end position="227"/>
    </location>
</feature>